<dbReference type="Pfam" id="PF05916">
    <property type="entry name" value="Sld5"/>
    <property type="match status" value="1"/>
</dbReference>
<evidence type="ECO:0000256" key="4">
    <source>
        <dbReference type="ARBA" id="ARBA00022705"/>
    </source>
</evidence>
<reference evidence="8" key="1">
    <citation type="submission" date="2021-06" db="EMBL/GenBank/DDBJ databases">
        <authorList>
            <person name="Kallberg Y."/>
            <person name="Tangrot J."/>
            <person name="Rosling A."/>
        </authorList>
    </citation>
    <scope>NUCLEOTIDE SEQUENCE</scope>
    <source>
        <strain evidence="8">CL551</strain>
    </source>
</reference>
<dbReference type="InterPro" id="IPR005339">
    <property type="entry name" value="GINS_Psf1"/>
</dbReference>
<feature type="domain" description="GINS subunit" evidence="7">
    <location>
        <begin position="109"/>
        <end position="157"/>
    </location>
</feature>
<evidence type="ECO:0000313" key="9">
    <source>
        <dbReference type="Proteomes" id="UP000789342"/>
    </source>
</evidence>
<dbReference type="Proteomes" id="UP000789342">
    <property type="component" value="Unassembled WGS sequence"/>
</dbReference>
<dbReference type="Gene3D" id="1.20.58.1030">
    <property type="match status" value="1"/>
</dbReference>
<dbReference type="InterPro" id="IPR036224">
    <property type="entry name" value="GINS_bundle-like_dom_sf"/>
</dbReference>
<comment type="subunit">
    <text evidence="6">Component of the GINS complex.</text>
</comment>
<dbReference type="OrthoDB" id="10252587at2759"/>
<evidence type="ECO:0000259" key="7">
    <source>
        <dbReference type="Pfam" id="PF05916"/>
    </source>
</evidence>
<proteinExistence type="inferred from homology"/>
<evidence type="ECO:0000256" key="6">
    <source>
        <dbReference type="RuleBase" id="RU368085"/>
    </source>
</evidence>
<keyword evidence="5 6" id="KW-0539">Nucleus</keyword>
<gene>
    <name evidence="8" type="ORF">AMORRO_LOCUS1025</name>
</gene>
<name>A0A9N8VEU2_9GLOM</name>
<evidence type="ECO:0000256" key="5">
    <source>
        <dbReference type="ARBA" id="ARBA00023242"/>
    </source>
</evidence>
<dbReference type="InterPro" id="IPR021151">
    <property type="entry name" value="GINS_A"/>
</dbReference>
<comment type="similarity">
    <text evidence="2 6">Belongs to the GINS1/PSF1 family.</text>
</comment>
<dbReference type="PANTHER" id="PTHR12914:SF2">
    <property type="entry name" value="DNA REPLICATION COMPLEX GINS PROTEIN PSF1"/>
    <property type="match status" value="1"/>
</dbReference>
<evidence type="ECO:0000256" key="2">
    <source>
        <dbReference type="ARBA" id="ARBA00006677"/>
    </source>
</evidence>
<comment type="subcellular location">
    <subcellularLocation>
        <location evidence="1 6">Nucleus</location>
    </subcellularLocation>
</comment>
<dbReference type="GO" id="GO:1902983">
    <property type="term" value="P:DNA strand elongation involved in mitotic DNA replication"/>
    <property type="evidence" value="ECO:0007669"/>
    <property type="project" value="TreeGrafter"/>
</dbReference>
<dbReference type="PANTHER" id="PTHR12914">
    <property type="entry name" value="PARTNER OF SLD5"/>
    <property type="match status" value="1"/>
</dbReference>
<keyword evidence="9" id="KW-1185">Reference proteome</keyword>
<keyword evidence="4 6" id="KW-0235">DNA replication</keyword>
<comment type="function">
    <text evidence="6">Required for correct functioning of the GINS complex, a complex that plays an essential role in the initiation of DNA replication, and progression of DNA replication forks. GINS complex seems to bind preferentially to single-stranded DNA.</text>
</comment>
<organism evidence="8 9">
    <name type="scientific">Acaulospora morrowiae</name>
    <dbReference type="NCBI Taxonomy" id="94023"/>
    <lineage>
        <taxon>Eukaryota</taxon>
        <taxon>Fungi</taxon>
        <taxon>Fungi incertae sedis</taxon>
        <taxon>Mucoromycota</taxon>
        <taxon>Glomeromycotina</taxon>
        <taxon>Glomeromycetes</taxon>
        <taxon>Diversisporales</taxon>
        <taxon>Acaulosporaceae</taxon>
        <taxon>Acaulospora</taxon>
    </lineage>
</organism>
<dbReference type="AlphaFoldDB" id="A0A9N8VEU2"/>
<comment type="caution">
    <text evidence="8">The sequence shown here is derived from an EMBL/GenBank/DDBJ whole genome shotgun (WGS) entry which is preliminary data.</text>
</comment>
<protein>
    <recommendedName>
        <fullName evidence="3 6">DNA replication complex GINS protein PSF1</fullName>
    </recommendedName>
</protein>
<evidence type="ECO:0000256" key="1">
    <source>
        <dbReference type="ARBA" id="ARBA00004123"/>
    </source>
</evidence>
<evidence type="ECO:0000313" key="8">
    <source>
        <dbReference type="EMBL" id="CAG8453597.1"/>
    </source>
</evidence>
<dbReference type="SUPFAM" id="SSF158573">
    <property type="entry name" value="GINS helical bundle-like"/>
    <property type="match status" value="1"/>
</dbReference>
<dbReference type="GO" id="GO:0000811">
    <property type="term" value="C:GINS complex"/>
    <property type="evidence" value="ECO:0007669"/>
    <property type="project" value="UniProtKB-UniRule"/>
</dbReference>
<sequence>MYSGSSASSLLDITKRLVKSQSLLHYENDAVEDVIEGVYTLDHQLDQMSEEGRVGSFSQGEEIGSTSLPSDHINSEISTTSIRTMLNSSQSIPANLLIPYAIENHDVKVLKFYHAQRLEKIRTSSIQDIPYSEDEWLNLSEEEKSFHRDYMDLLRTLKVECPPGVNLSASLIPPREAIVVVRVLQDVGELMTLNGFIEFRKGSQMKVKKADPTVERLIKMGAIKIVGNR</sequence>
<evidence type="ECO:0000256" key="3">
    <source>
        <dbReference type="ARBA" id="ARBA00015143"/>
    </source>
</evidence>
<accession>A0A9N8VEU2</accession>
<dbReference type="EMBL" id="CAJVPV010000370">
    <property type="protein sequence ID" value="CAG8453597.1"/>
    <property type="molecule type" value="Genomic_DNA"/>
</dbReference>